<proteinExistence type="inferred from homology"/>
<dbReference type="PROSITE" id="PS00922">
    <property type="entry name" value="TRANSGLYCOSYLASE"/>
    <property type="match status" value="1"/>
</dbReference>
<evidence type="ECO:0000313" key="5">
    <source>
        <dbReference type="EMBL" id="HIU38374.1"/>
    </source>
</evidence>
<dbReference type="Gene3D" id="1.10.530.10">
    <property type="match status" value="1"/>
</dbReference>
<dbReference type="SUPFAM" id="SSF53955">
    <property type="entry name" value="Lysozyme-like"/>
    <property type="match status" value="1"/>
</dbReference>
<feature type="chain" id="PRO_5038822189" evidence="3">
    <location>
        <begin position="20"/>
        <end position="696"/>
    </location>
</feature>
<keyword evidence="3" id="KW-0732">Signal</keyword>
<dbReference type="PROSITE" id="PS51782">
    <property type="entry name" value="LYSM"/>
    <property type="match status" value="5"/>
</dbReference>
<dbReference type="InterPro" id="IPR036779">
    <property type="entry name" value="LysM_dom_sf"/>
</dbReference>
<dbReference type="Pfam" id="PF01476">
    <property type="entry name" value="LysM"/>
    <property type="match status" value="5"/>
</dbReference>
<feature type="domain" description="LysM" evidence="4">
    <location>
        <begin position="595"/>
        <end position="638"/>
    </location>
</feature>
<feature type="domain" description="LysM" evidence="4">
    <location>
        <begin position="537"/>
        <end position="580"/>
    </location>
</feature>
<evidence type="ECO:0000313" key="6">
    <source>
        <dbReference type="Proteomes" id="UP000824076"/>
    </source>
</evidence>
<evidence type="ECO:0000256" key="3">
    <source>
        <dbReference type="SAM" id="SignalP"/>
    </source>
</evidence>
<dbReference type="InterPro" id="IPR018392">
    <property type="entry name" value="LysM"/>
</dbReference>
<reference evidence="5" key="2">
    <citation type="journal article" date="2021" name="PeerJ">
        <title>Extensive microbial diversity within the chicken gut microbiome revealed by metagenomics and culture.</title>
        <authorList>
            <person name="Gilroy R."/>
            <person name="Ravi A."/>
            <person name="Getino M."/>
            <person name="Pursley I."/>
            <person name="Horton D.L."/>
            <person name="Alikhan N.F."/>
            <person name="Baker D."/>
            <person name="Gharbi K."/>
            <person name="Hall N."/>
            <person name="Watson M."/>
            <person name="Adriaenssens E.M."/>
            <person name="Foster-Nyarko E."/>
            <person name="Jarju S."/>
            <person name="Secka A."/>
            <person name="Antonio M."/>
            <person name="Oren A."/>
            <person name="Chaudhuri R.R."/>
            <person name="La Ragione R."/>
            <person name="Hildebrand F."/>
            <person name="Pallen M.J."/>
        </authorList>
    </citation>
    <scope>NUCLEOTIDE SEQUENCE</scope>
    <source>
        <strain evidence="5">17073</strain>
    </source>
</reference>
<feature type="signal peptide" evidence="3">
    <location>
        <begin position="1"/>
        <end position="19"/>
    </location>
</feature>
<feature type="domain" description="LysM" evidence="4">
    <location>
        <begin position="652"/>
        <end position="695"/>
    </location>
</feature>
<reference evidence="5" key="1">
    <citation type="submission" date="2020-10" db="EMBL/GenBank/DDBJ databases">
        <authorList>
            <person name="Gilroy R."/>
        </authorList>
    </citation>
    <scope>NUCLEOTIDE SEQUENCE</scope>
    <source>
        <strain evidence="5">17073</strain>
    </source>
</reference>
<feature type="region of interest" description="Disordered" evidence="2">
    <location>
        <begin position="425"/>
        <end position="488"/>
    </location>
</feature>
<dbReference type="InterPro" id="IPR008258">
    <property type="entry name" value="Transglycosylase_SLT_dom_1"/>
</dbReference>
<dbReference type="SMART" id="SM00257">
    <property type="entry name" value="LysM"/>
    <property type="match status" value="5"/>
</dbReference>
<dbReference type="CDD" id="cd16894">
    <property type="entry name" value="MltD-like"/>
    <property type="match status" value="1"/>
</dbReference>
<dbReference type="PANTHER" id="PTHR33734">
    <property type="entry name" value="LYSM DOMAIN-CONTAINING GPI-ANCHORED PROTEIN 2"/>
    <property type="match status" value="1"/>
</dbReference>
<comment type="caution">
    <text evidence="5">The sequence shown here is derived from an EMBL/GenBank/DDBJ whole genome shotgun (WGS) entry which is preliminary data.</text>
</comment>
<evidence type="ECO:0000259" key="4">
    <source>
        <dbReference type="PROSITE" id="PS51782"/>
    </source>
</evidence>
<feature type="domain" description="LysM" evidence="4">
    <location>
        <begin position="375"/>
        <end position="418"/>
    </location>
</feature>
<dbReference type="GO" id="GO:0008932">
    <property type="term" value="F:lytic endotransglycosylase activity"/>
    <property type="evidence" value="ECO:0007669"/>
    <property type="project" value="TreeGrafter"/>
</dbReference>
<protein>
    <submittedName>
        <fullName evidence="5">LysM peptidoglycan-binding domain-containing protein</fullName>
    </submittedName>
</protein>
<gene>
    <name evidence="5" type="ORF">IAD18_01760</name>
</gene>
<accession>A0A9D1ILU6</accession>
<dbReference type="CDD" id="cd00118">
    <property type="entry name" value="LysM"/>
    <property type="match status" value="5"/>
</dbReference>
<name>A0A9D1ILU6_9BACT</name>
<dbReference type="AlphaFoldDB" id="A0A9D1ILU6"/>
<dbReference type="PANTHER" id="PTHR33734:SF22">
    <property type="entry name" value="MEMBRANE-BOUND LYTIC MUREIN TRANSGLYCOSYLASE D"/>
    <property type="match status" value="1"/>
</dbReference>
<dbReference type="Pfam" id="PF01464">
    <property type="entry name" value="SLT"/>
    <property type="match status" value="1"/>
</dbReference>
<comment type="similarity">
    <text evidence="1">Belongs to the transglycosylase Slt family.</text>
</comment>
<dbReference type="Gene3D" id="3.10.350.10">
    <property type="entry name" value="LysM domain"/>
    <property type="match status" value="5"/>
</dbReference>
<dbReference type="GO" id="GO:0000270">
    <property type="term" value="P:peptidoglycan metabolic process"/>
    <property type="evidence" value="ECO:0007669"/>
    <property type="project" value="InterPro"/>
</dbReference>
<dbReference type="EMBL" id="DVMS01000044">
    <property type="protein sequence ID" value="HIU38374.1"/>
    <property type="molecule type" value="Genomic_DNA"/>
</dbReference>
<dbReference type="SUPFAM" id="SSF54106">
    <property type="entry name" value="LysM domain"/>
    <property type="match status" value="5"/>
</dbReference>
<feature type="domain" description="LysM" evidence="4">
    <location>
        <begin position="480"/>
        <end position="523"/>
    </location>
</feature>
<evidence type="ECO:0000256" key="2">
    <source>
        <dbReference type="SAM" id="MobiDB-lite"/>
    </source>
</evidence>
<sequence>MKRAILTCSLFAAILAATAGSSVLSLKESIKDSAIIYPESFETDTQELLDNWYLQNYTVIDQSGAELPDVPTTDADYIERLKKLPTVIEMPYNSVVRNYIDMYTQRRRQLVEEMLRLSLYYTPIFEQALEKEGLPLELKYLPVIESALDPNAVSRAGATGLWQFMLRTAKSLGLEVNSLVDERRDPIRSSEIAAKYLKQLYEIYGNWSLAIASYNCGPGNVNKALRRAGGENKDFWDIYFYLPAETRGYVPAFIAANYVMTYYADHDLGRSLAIRPITTDTVHVNHRVHFNQIASVLDIPIEEIRVLNPQYRKDEIPGDIHPYALTLPSQQIYSYIVSEDSIIARDAALYAHRTVVEPNDGTTTTIDGDTQLTVIRHKVKSGETLSKIARHYGVSTASIKKWNNLRSNRILRGQQLKIHVYEKVSRKEEPEVETATTETTTTPAVAQAETPEAASVETQETASVETPAEAPEKNQPENPTYHTVSRGETLGSIADDYRVSLSDLREWNNISGNTIYAGQRLLIDGTHAPKTRRTTTSVHTVRSGENLSIIAERYGVTVANLREWNNLTSDRLNVGDKLSINGAASSSPASSEKATTHKVRRGETLGSIAGRYGVTVADLQRWNNLSGTAIDAGQTLTVSGDKKTSGKQSGNKTYKVKSGDTLGGIAEKYGTTAAAIRRANGIKGSTIRVGQTLIIP</sequence>
<evidence type="ECO:0000256" key="1">
    <source>
        <dbReference type="ARBA" id="ARBA00007734"/>
    </source>
</evidence>
<feature type="compositionally biased region" description="Low complexity" evidence="2">
    <location>
        <begin position="433"/>
        <end position="454"/>
    </location>
</feature>
<dbReference type="InterPro" id="IPR023346">
    <property type="entry name" value="Lysozyme-like_dom_sf"/>
</dbReference>
<dbReference type="InterPro" id="IPR000189">
    <property type="entry name" value="Transglyc_AS"/>
</dbReference>
<dbReference type="GO" id="GO:0016020">
    <property type="term" value="C:membrane"/>
    <property type="evidence" value="ECO:0007669"/>
    <property type="project" value="InterPro"/>
</dbReference>
<dbReference type="Proteomes" id="UP000824076">
    <property type="component" value="Unassembled WGS sequence"/>
</dbReference>
<organism evidence="5 6">
    <name type="scientific">Candidatus Limisoma intestinavium</name>
    <dbReference type="NCBI Taxonomy" id="2840856"/>
    <lineage>
        <taxon>Bacteria</taxon>
        <taxon>Pseudomonadati</taxon>
        <taxon>Bacteroidota</taxon>
        <taxon>Bacteroidia</taxon>
        <taxon>Bacteroidales</taxon>
        <taxon>Candidatus Limisoma</taxon>
    </lineage>
</organism>